<comment type="caution">
    <text evidence="2">The sequence shown here is derived from an EMBL/GenBank/DDBJ whole genome shotgun (WGS) entry which is preliminary data.</text>
</comment>
<dbReference type="EMBL" id="JACOPO010000001">
    <property type="protein sequence ID" value="MBC5721405.1"/>
    <property type="molecule type" value="Genomic_DNA"/>
</dbReference>
<keyword evidence="3" id="KW-1185">Reference proteome</keyword>
<dbReference type="AlphaFoldDB" id="A0A8J6IWX7"/>
<evidence type="ECO:0000313" key="2">
    <source>
        <dbReference type="EMBL" id="MBC5721405.1"/>
    </source>
</evidence>
<feature type="chain" id="PRO_5035189243" description="Copper amine oxidase N-terminal domain-containing protein" evidence="1">
    <location>
        <begin position="25"/>
        <end position="353"/>
    </location>
</feature>
<dbReference type="Proteomes" id="UP000628736">
    <property type="component" value="Unassembled WGS sequence"/>
</dbReference>
<dbReference type="RefSeq" id="WP_186851885.1">
    <property type="nucleotide sequence ID" value="NZ_JACOPO010000001.1"/>
</dbReference>
<gene>
    <name evidence="2" type="ORF">H8S11_01010</name>
</gene>
<evidence type="ECO:0008006" key="4">
    <source>
        <dbReference type="Google" id="ProtNLM"/>
    </source>
</evidence>
<evidence type="ECO:0000256" key="1">
    <source>
        <dbReference type="SAM" id="SignalP"/>
    </source>
</evidence>
<accession>A0A8J6IWX7</accession>
<proteinExistence type="predicted"/>
<sequence>MNKKLTAVVLSGAVVWLMGAHALAAQPAGQSDIIPISAPVEDIAMTDSALYYGTVSAISTEEDGTISRLTMESEAHGQYVMNLSPDTVWVDAGNKTAADPSTVKVGDRLYVYHSHVSTRSLPPQSAAFAVVVNVPQDMGAPHYHVVNNVVSQEDGSVKFSVDNGGLILSVSVDAGLSAYEGDAPALADIQAGDRIMAWYDIVLTSYPGQSGASHIMLLPAKAEDLPKPEEGAQLTMELDGKVPNMVGRYESGVAMVPVAAVAQALGLDVTYTPNTDEGALVTVESDQFRVSLYLDRQIITGVTKIEGAVGATGPLDYGKAPYVVAPGTTWAPAEIFKMLGRTVTLEGTNLIIE</sequence>
<evidence type="ECO:0000313" key="3">
    <source>
        <dbReference type="Proteomes" id="UP000628736"/>
    </source>
</evidence>
<organism evidence="2 3">
    <name type="scientific">Flintibacter hominis</name>
    <dbReference type="NCBI Taxonomy" id="2763048"/>
    <lineage>
        <taxon>Bacteria</taxon>
        <taxon>Bacillati</taxon>
        <taxon>Bacillota</taxon>
        <taxon>Clostridia</taxon>
        <taxon>Eubacteriales</taxon>
        <taxon>Flintibacter</taxon>
    </lineage>
</organism>
<protein>
    <recommendedName>
        <fullName evidence="4">Copper amine oxidase N-terminal domain-containing protein</fullName>
    </recommendedName>
</protein>
<keyword evidence="1" id="KW-0732">Signal</keyword>
<feature type="signal peptide" evidence="1">
    <location>
        <begin position="1"/>
        <end position="24"/>
    </location>
</feature>
<name>A0A8J6IWX7_9FIRM</name>
<reference evidence="2" key="1">
    <citation type="submission" date="2020-08" db="EMBL/GenBank/DDBJ databases">
        <title>Genome public.</title>
        <authorList>
            <person name="Liu C."/>
            <person name="Sun Q."/>
        </authorList>
    </citation>
    <scope>NUCLEOTIDE SEQUENCE</scope>
    <source>
        <strain evidence="2">NSJ-23</strain>
    </source>
</reference>